<evidence type="ECO:0000256" key="1">
    <source>
        <dbReference type="SAM" id="MobiDB-lite"/>
    </source>
</evidence>
<gene>
    <name evidence="2" type="ORF">KFL_001210130</name>
</gene>
<protein>
    <submittedName>
        <fullName evidence="2">Uncharacterized protein</fullName>
    </submittedName>
</protein>
<feature type="region of interest" description="Disordered" evidence="1">
    <location>
        <begin position="35"/>
        <end position="75"/>
    </location>
</feature>
<dbReference type="Proteomes" id="UP000054558">
    <property type="component" value="Unassembled WGS sequence"/>
</dbReference>
<proteinExistence type="predicted"/>
<sequence length="427" mass="47015">MAQPASEDMALDDPATAKDIIVVLRRTKQETASAALETVPGWQDTEEGRKRRKSAFSLDVSKGTADNKRKRNEPLPFKDTKQAVEVLQAASFLGCETSIQACCDYLNAAVWSGEEADTIKEVVKGLGSEVVKALADKLAKFEADAEFLEPLFETLLSGMLDGNETAEDLISIHAKLEWQGLSQEFVKDALSKKIVEVNGEFRRLLYGGLSYDRAFYLGNLSLVSQLLRFCLMHGVCHSEAIEAVAKPEFAPRFSAVMGRHCSDQASAEIFFGFISNVLTLIQCTSLEEEKKVQIARAWILAGACLGNFTGYTEDLASCTKNLFEVAKDLFVSFSEADQDVCRHEWAALRETDASSGNLVQKFAWTEATNFGASDPMVLMRMHLKGGFGNRKLSEAVSKFTRSCPELVPELIGSWNQLEEQPNLCSSG</sequence>
<organism evidence="2 3">
    <name type="scientific">Klebsormidium nitens</name>
    <name type="common">Green alga</name>
    <name type="synonym">Ulothrix nitens</name>
    <dbReference type="NCBI Taxonomy" id="105231"/>
    <lineage>
        <taxon>Eukaryota</taxon>
        <taxon>Viridiplantae</taxon>
        <taxon>Streptophyta</taxon>
        <taxon>Klebsormidiophyceae</taxon>
        <taxon>Klebsormidiales</taxon>
        <taxon>Klebsormidiaceae</taxon>
        <taxon>Klebsormidium</taxon>
    </lineage>
</organism>
<name>A0A1Y1HZX0_KLENI</name>
<reference evidence="2 3" key="1">
    <citation type="journal article" date="2014" name="Nat. Commun.">
        <title>Klebsormidium flaccidum genome reveals primary factors for plant terrestrial adaptation.</title>
        <authorList>
            <person name="Hori K."/>
            <person name="Maruyama F."/>
            <person name="Fujisawa T."/>
            <person name="Togashi T."/>
            <person name="Yamamoto N."/>
            <person name="Seo M."/>
            <person name="Sato S."/>
            <person name="Yamada T."/>
            <person name="Mori H."/>
            <person name="Tajima N."/>
            <person name="Moriyama T."/>
            <person name="Ikeuchi M."/>
            <person name="Watanabe M."/>
            <person name="Wada H."/>
            <person name="Kobayashi K."/>
            <person name="Saito M."/>
            <person name="Masuda T."/>
            <person name="Sasaki-Sekimoto Y."/>
            <person name="Mashiguchi K."/>
            <person name="Awai K."/>
            <person name="Shimojima M."/>
            <person name="Masuda S."/>
            <person name="Iwai M."/>
            <person name="Nobusawa T."/>
            <person name="Narise T."/>
            <person name="Kondo S."/>
            <person name="Saito H."/>
            <person name="Sato R."/>
            <person name="Murakawa M."/>
            <person name="Ihara Y."/>
            <person name="Oshima-Yamada Y."/>
            <person name="Ohtaka K."/>
            <person name="Satoh M."/>
            <person name="Sonobe K."/>
            <person name="Ishii M."/>
            <person name="Ohtani R."/>
            <person name="Kanamori-Sato M."/>
            <person name="Honoki R."/>
            <person name="Miyazaki D."/>
            <person name="Mochizuki H."/>
            <person name="Umetsu J."/>
            <person name="Higashi K."/>
            <person name="Shibata D."/>
            <person name="Kamiya Y."/>
            <person name="Sato N."/>
            <person name="Nakamura Y."/>
            <person name="Tabata S."/>
            <person name="Ida S."/>
            <person name="Kurokawa K."/>
            <person name="Ohta H."/>
        </authorList>
    </citation>
    <scope>NUCLEOTIDE SEQUENCE [LARGE SCALE GENOMIC DNA]</scope>
    <source>
        <strain evidence="2 3">NIES-2285</strain>
    </source>
</reference>
<accession>A0A1Y1HZX0</accession>
<evidence type="ECO:0000313" key="3">
    <source>
        <dbReference type="Proteomes" id="UP000054558"/>
    </source>
</evidence>
<evidence type="ECO:0000313" key="2">
    <source>
        <dbReference type="EMBL" id="GAQ82719.1"/>
    </source>
</evidence>
<dbReference type="AlphaFoldDB" id="A0A1Y1HZX0"/>
<dbReference type="EMBL" id="DF237070">
    <property type="protein sequence ID" value="GAQ82719.1"/>
    <property type="molecule type" value="Genomic_DNA"/>
</dbReference>
<keyword evidence="3" id="KW-1185">Reference proteome</keyword>